<dbReference type="Proteomes" id="UP000674425">
    <property type="component" value="Unassembled WGS sequence"/>
</dbReference>
<dbReference type="EMBL" id="CAJNAU010000043">
    <property type="protein sequence ID" value="CAE6786694.1"/>
    <property type="molecule type" value="Genomic_DNA"/>
</dbReference>
<organism evidence="1 2">
    <name type="scientific">Paraburkholderia aspalathi</name>
    <dbReference type="NCBI Taxonomy" id="1324617"/>
    <lineage>
        <taxon>Bacteria</taxon>
        <taxon>Pseudomonadati</taxon>
        <taxon>Pseudomonadota</taxon>
        <taxon>Betaproteobacteria</taxon>
        <taxon>Burkholderiales</taxon>
        <taxon>Burkholderiaceae</taxon>
        <taxon>Paraburkholderia</taxon>
    </lineage>
</organism>
<name>A0ABN7M6I7_9BURK</name>
<comment type="caution">
    <text evidence="1">The sequence shown here is derived from an EMBL/GenBank/DDBJ whole genome shotgun (WGS) entry which is preliminary data.</text>
</comment>
<reference evidence="1 2" key="1">
    <citation type="submission" date="2021-02" db="EMBL/GenBank/DDBJ databases">
        <authorList>
            <person name="Vanwijnsberghe S."/>
        </authorList>
    </citation>
    <scope>NUCLEOTIDE SEQUENCE [LARGE SCALE GENOMIC DNA]</scope>
    <source>
        <strain evidence="1 2">R-69658</strain>
    </source>
</reference>
<accession>A0ABN7M6I7</accession>
<evidence type="ECO:0000313" key="1">
    <source>
        <dbReference type="EMBL" id="CAE6786694.1"/>
    </source>
</evidence>
<evidence type="ECO:0000313" key="2">
    <source>
        <dbReference type="Proteomes" id="UP000674425"/>
    </source>
</evidence>
<gene>
    <name evidence="1" type="ORF">R69658_04320</name>
</gene>
<protein>
    <submittedName>
        <fullName evidence="1">Uncharacterized protein</fullName>
    </submittedName>
</protein>
<keyword evidence="2" id="KW-1185">Reference proteome</keyword>
<sequence length="103" mass="11069">MEMVQGYAYLLADHLAQWVQPMTAMPAKPQLVAIRGDAGTGEFAGTLVRIGAPGWDRTSNPCLRSFTCAPRSLLNQCLAQLANCKIKANQRQSGPIQSPQGAI</sequence>
<proteinExistence type="predicted"/>